<feature type="transmembrane region" description="Helical" evidence="6">
    <location>
        <begin position="37"/>
        <end position="54"/>
    </location>
</feature>
<gene>
    <name evidence="7" type="ORF">DKG75_13235</name>
</gene>
<dbReference type="EMBL" id="QGLF01000003">
    <property type="protein sequence ID" value="PWR20948.1"/>
    <property type="molecule type" value="Genomic_DNA"/>
</dbReference>
<keyword evidence="4 6" id="KW-1133">Transmembrane helix</keyword>
<keyword evidence="5 6" id="KW-0472">Membrane</keyword>
<keyword evidence="8" id="KW-1185">Reference proteome</keyword>
<dbReference type="AlphaFoldDB" id="A0A317E1K9"/>
<keyword evidence="3 6" id="KW-0812">Transmembrane</keyword>
<feature type="transmembrane region" description="Helical" evidence="6">
    <location>
        <begin position="66"/>
        <end position="88"/>
    </location>
</feature>
<accession>A0A317E1K9</accession>
<sequence length="89" mass="9712">MSAFIVSRISAIWLFLVLATLASWEIGHGLGFQDHRASSAAIIAVAMLKVRFVIRDFMEIRHAPLAYRLVADLWAGGIAIGLAAMILFA</sequence>
<dbReference type="OrthoDB" id="4751867at2"/>
<proteinExistence type="predicted"/>
<dbReference type="InterPro" id="IPR005171">
    <property type="entry name" value="Cyt_c_oxidase_su4_prok"/>
</dbReference>
<keyword evidence="2" id="KW-1003">Cell membrane</keyword>
<evidence type="ECO:0000313" key="8">
    <source>
        <dbReference type="Proteomes" id="UP000246077"/>
    </source>
</evidence>
<evidence type="ECO:0000256" key="1">
    <source>
        <dbReference type="ARBA" id="ARBA00004651"/>
    </source>
</evidence>
<comment type="caution">
    <text evidence="7">The sequence shown here is derived from an EMBL/GenBank/DDBJ whole genome shotgun (WGS) entry which is preliminary data.</text>
</comment>
<name>A0A317E1K9_9PROT</name>
<evidence type="ECO:0000256" key="5">
    <source>
        <dbReference type="ARBA" id="ARBA00023136"/>
    </source>
</evidence>
<organism evidence="7 8">
    <name type="scientific">Zavarzinia compransoris</name>
    <dbReference type="NCBI Taxonomy" id="1264899"/>
    <lineage>
        <taxon>Bacteria</taxon>
        <taxon>Pseudomonadati</taxon>
        <taxon>Pseudomonadota</taxon>
        <taxon>Alphaproteobacteria</taxon>
        <taxon>Rhodospirillales</taxon>
        <taxon>Zavarziniaceae</taxon>
        <taxon>Zavarzinia</taxon>
    </lineage>
</organism>
<evidence type="ECO:0000256" key="4">
    <source>
        <dbReference type="ARBA" id="ARBA00022989"/>
    </source>
</evidence>
<evidence type="ECO:0000256" key="2">
    <source>
        <dbReference type="ARBA" id="ARBA00022475"/>
    </source>
</evidence>
<protein>
    <recommendedName>
        <fullName evidence="9">Prokaryotic cytochrome C oxidase subunit IV family protein</fullName>
    </recommendedName>
</protein>
<reference evidence="8" key="1">
    <citation type="submission" date="2018-05" db="EMBL/GenBank/DDBJ databases">
        <title>Zavarzinia sp. HR-AS.</title>
        <authorList>
            <person name="Lee Y."/>
            <person name="Jeon C.O."/>
        </authorList>
    </citation>
    <scope>NUCLEOTIDE SEQUENCE [LARGE SCALE GENOMIC DNA]</scope>
    <source>
        <strain evidence="8">DSM 1231</strain>
    </source>
</reference>
<dbReference type="Proteomes" id="UP000246077">
    <property type="component" value="Unassembled WGS sequence"/>
</dbReference>
<comment type="subcellular location">
    <subcellularLocation>
        <location evidence="1">Cell membrane</location>
        <topology evidence="1">Multi-pass membrane protein</topology>
    </subcellularLocation>
</comment>
<dbReference type="RefSeq" id="WP_109921592.1">
    <property type="nucleotide sequence ID" value="NZ_QGLF01000003.1"/>
</dbReference>
<dbReference type="Pfam" id="PF03626">
    <property type="entry name" value="COX4_pro"/>
    <property type="match status" value="1"/>
</dbReference>
<dbReference type="GO" id="GO:0005886">
    <property type="term" value="C:plasma membrane"/>
    <property type="evidence" value="ECO:0007669"/>
    <property type="project" value="UniProtKB-SubCell"/>
</dbReference>
<evidence type="ECO:0008006" key="9">
    <source>
        <dbReference type="Google" id="ProtNLM"/>
    </source>
</evidence>
<evidence type="ECO:0000313" key="7">
    <source>
        <dbReference type="EMBL" id="PWR20948.1"/>
    </source>
</evidence>
<evidence type="ECO:0000256" key="6">
    <source>
        <dbReference type="SAM" id="Phobius"/>
    </source>
</evidence>
<evidence type="ECO:0000256" key="3">
    <source>
        <dbReference type="ARBA" id="ARBA00022692"/>
    </source>
</evidence>